<keyword evidence="2" id="KW-0812">Transmembrane</keyword>
<proteinExistence type="predicted"/>
<keyword evidence="4" id="KW-1185">Reference proteome</keyword>
<dbReference type="EMBL" id="JBDLBR010000008">
    <property type="protein sequence ID" value="MEN7538708.1"/>
    <property type="molecule type" value="Genomic_DNA"/>
</dbReference>
<dbReference type="RefSeq" id="WP_346786168.1">
    <property type="nucleotide sequence ID" value="NZ_JBDLBR010000008.1"/>
</dbReference>
<organism evidence="3 4">
    <name type="scientific">Aurantiacibacter flavus</name>
    <dbReference type="NCBI Taxonomy" id="3145232"/>
    <lineage>
        <taxon>Bacteria</taxon>
        <taxon>Pseudomonadati</taxon>
        <taxon>Pseudomonadota</taxon>
        <taxon>Alphaproteobacteria</taxon>
        <taxon>Sphingomonadales</taxon>
        <taxon>Erythrobacteraceae</taxon>
        <taxon>Aurantiacibacter</taxon>
    </lineage>
</organism>
<accession>A0ABV0D0P4</accession>
<evidence type="ECO:0000256" key="1">
    <source>
        <dbReference type="SAM" id="MobiDB-lite"/>
    </source>
</evidence>
<reference evidence="3 4" key="1">
    <citation type="submission" date="2024-05" db="EMBL/GenBank/DDBJ databases">
        <authorList>
            <person name="Park S."/>
        </authorList>
    </citation>
    <scope>NUCLEOTIDE SEQUENCE [LARGE SCALE GENOMIC DNA]</scope>
    <source>
        <strain evidence="3 4">DGU5</strain>
    </source>
</reference>
<feature type="region of interest" description="Disordered" evidence="1">
    <location>
        <begin position="117"/>
        <end position="144"/>
    </location>
</feature>
<feature type="transmembrane region" description="Helical" evidence="2">
    <location>
        <begin position="12"/>
        <end position="32"/>
    </location>
</feature>
<evidence type="ECO:0000313" key="4">
    <source>
        <dbReference type="Proteomes" id="UP001484535"/>
    </source>
</evidence>
<keyword evidence="2" id="KW-1133">Transmembrane helix</keyword>
<gene>
    <name evidence="3" type="ORF">ABDJ38_16145</name>
</gene>
<evidence type="ECO:0008006" key="5">
    <source>
        <dbReference type="Google" id="ProtNLM"/>
    </source>
</evidence>
<keyword evidence="2" id="KW-0472">Membrane</keyword>
<sequence>MTTSAEERARGRPVFAMLGVLVVWVLLRLVFWQSPLMLANSQATFGSGTAIEAALARPSVSGGIAGAESAERLARLEAGFHPLVRIELSGLKTGGVDQRAADERADSIGLEIEPRPRSRLITAPSQPGESRHRDRGQSSVASAATIDDPVFAPMSVAPSRWMASTWVFWRDDSGGGVQAATAPNYGRSQAGAVLAYLLAPGSAHRPQVYSRATTALDGAREADLAAGLSARPLPDLPVRLAAEARLSLRNGANEVRPAVFAVTELPPLSLPGQFAGEVYAQAGWVGGDFATGFVDAQMRFTRALAQSPSFSLSAGGGAWAGAQKGTRRFDIGPSLSASFRLGDNVYGRLSTDYRVRVAGNAAPASGPALTLSAGF</sequence>
<protein>
    <recommendedName>
        <fullName evidence="5">Autotransporter domain-containing protein</fullName>
    </recommendedName>
</protein>
<evidence type="ECO:0000256" key="2">
    <source>
        <dbReference type="SAM" id="Phobius"/>
    </source>
</evidence>
<comment type="caution">
    <text evidence="3">The sequence shown here is derived from an EMBL/GenBank/DDBJ whole genome shotgun (WGS) entry which is preliminary data.</text>
</comment>
<evidence type="ECO:0000313" key="3">
    <source>
        <dbReference type="EMBL" id="MEN7538708.1"/>
    </source>
</evidence>
<dbReference type="Proteomes" id="UP001484535">
    <property type="component" value="Unassembled WGS sequence"/>
</dbReference>
<name>A0ABV0D0P4_9SPHN</name>